<feature type="region of interest" description="Disordered" evidence="1">
    <location>
        <begin position="69"/>
        <end position="112"/>
    </location>
</feature>
<organism evidence="2 3">
    <name type="scientific">Brevibacterium ammoniilyticum</name>
    <dbReference type="NCBI Taxonomy" id="1046555"/>
    <lineage>
        <taxon>Bacteria</taxon>
        <taxon>Bacillati</taxon>
        <taxon>Actinomycetota</taxon>
        <taxon>Actinomycetes</taxon>
        <taxon>Micrococcales</taxon>
        <taxon>Brevibacteriaceae</taxon>
        <taxon>Brevibacterium</taxon>
    </lineage>
</organism>
<name>A0ABP9U6U2_9MICO</name>
<reference evidence="2 3" key="1">
    <citation type="submission" date="2024-02" db="EMBL/GenBank/DDBJ databases">
        <title>Characterization of antibiotic resistant novel bacterial strains and their environmental applications.</title>
        <authorList>
            <person name="Manzoor S."/>
            <person name="Abbas S."/>
            <person name="Arshad M."/>
            <person name="Li W.J."/>
            <person name="Ahmed I."/>
        </authorList>
    </citation>
    <scope>NUCLEOTIDE SEQUENCE [LARGE SCALE GENOMIC DNA]</scope>
    <source>
        <strain evidence="2 3">KACC 15558</strain>
    </source>
</reference>
<keyword evidence="3" id="KW-1185">Reference proteome</keyword>
<feature type="compositionally biased region" description="Basic and acidic residues" evidence="1">
    <location>
        <begin position="85"/>
        <end position="103"/>
    </location>
</feature>
<accession>A0ABP9U6U2</accession>
<gene>
    <name evidence="2" type="ORF">KACC15558_20550</name>
</gene>
<comment type="caution">
    <text evidence="2">The sequence shown here is derived from an EMBL/GenBank/DDBJ whole genome shotgun (WGS) entry which is preliminary data.</text>
</comment>
<sequence length="112" mass="12065">MAVAVQMVRVELHMVRFAGTDSLRWCFRRGGSQSDGVGRLECLPEIRAWAIGPVAASVPSSSRQLGVPGIPTDLLPPAARPWNAGDDRGSLRRPFGRIDEPGCRRATNAEVG</sequence>
<dbReference type="EMBL" id="BAABNP010000007">
    <property type="protein sequence ID" value="GAA5341015.1"/>
    <property type="molecule type" value="Genomic_DNA"/>
</dbReference>
<protein>
    <submittedName>
        <fullName evidence="2">Uncharacterized protein</fullName>
    </submittedName>
</protein>
<evidence type="ECO:0000313" key="3">
    <source>
        <dbReference type="Proteomes" id="UP001498935"/>
    </source>
</evidence>
<evidence type="ECO:0000256" key="1">
    <source>
        <dbReference type="SAM" id="MobiDB-lite"/>
    </source>
</evidence>
<dbReference type="Proteomes" id="UP001498935">
    <property type="component" value="Unassembled WGS sequence"/>
</dbReference>
<proteinExistence type="predicted"/>
<evidence type="ECO:0000313" key="2">
    <source>
        <dbReference type="EMBL" id="GAA5341015.1"/>
    </source>
</evidence>